<dbReference type="RefSeq" id="WP_324780783.1">
    <property type="nucleotide sequence ID" value="NZ_CP141769.1"/>
</dbReference>
<sequence length="145" mass="14580">MRRTLAGMMLALPLLAHAAAAPAAAPAPAISPAGSLLQVFVGLVAVLLLIAATAWVAKRFGVMRGGGSHLLQVVGSASVGARERVVVVEIGESWLVVGVAPGSVNALATLPRGQVPPPAAPSGSFAASLHTLLEKPPFGDKRRGT</sequence>
<evidence type="ECO:0000256" key="7">
    <source>
        <dbReference type="RuleBase" id="RU362064"/>
    </source>
</evidence>
<dbReference type="PANTHER" id="PTHR38766:SF1">
    <property type="entry name" value="FLAGELLAR PROTEIN FLIO"/>
    <property type="match status" value="1"/>
</dbReference>
<feature type="signal peptide" evidence="8">
    <location>
        <begin position="1"/>
        <end position="18"/>
    </location>
</feature>
<keyword evidence="10" id="KW-1185">Reference proteome</keyword>
<keyword evidence="4 7" id="KW-0472">Membrane</keyword>
<dbReference type="NCBIfam" id="TIGR03500">
    <property type="entry name" value="FliO_TIGR"/>
    <property type="match status" value="1"/>
</dbReference>
<dbReference type="InterPro" id="IPR022781">
    <property type="entry name" value="Flagellar_biosynth_FliO"/>
</dbReference>
<evidence type="ECO:0000256" key="1">
    <source>
        <dbReference type="ARBA" id="ARBA00022475"/>
    </source>
</evidence>
<keyword evidence="5 7" id="KW-0975">Bacterial flagellum</keyword>
<evidence type="ECO:0000313" key="10">
    <source>
        <dbReference type="Proteomes" id="UP001334732"/>
    </source>
</evidence>
<keyword evidence="8" id="KW-0732">Signal</keyword>
<keyword evidence="1 7" id="KW-1003">Cell membrane</keyword>
<evidence type="ECO:0000256" key="2">
    <source>
        <dbReference type="ARBA" id="ARBA00022692"/>
    </source>
</evidence>
<feature type="chain" id="PRO_5046723970" description="Flagellar protein" evidence="8">
    <location>
        <begin position="19"/>
        <end position="145"/>
    </location>
</feature>
<organism evidence="9 10">
    <name type="scientific">Thiobacillus sedimenti</name>
    <dbReference type="NCBI Taxonomy" id="3110231"/>
    <lineage>
        <taxon>Bacteria</taxon>
        <taxon>Pseudomonadati</taxon>
        <taxon>Pseudomonadota</taxon>
        <taxon>Betaproteobacteria</taxon>
        <taxon>Nitrosomonadales</taxon>
        <taxon>Thiobacillaceae</taxon>
        <taxon>Thiobacillus</taxon>
    </lineage>
</organism>
<keyword evidence="9" id="KW-0966">Cell projection</keyword>
<evidence type="ECO:0000256" key="3">
    <source>
        <dbReference type="ARBA" id="ARBA00022989"/>
    </source>
</evidence>
<evidence type="ECO:0000256" key="6">
    <source>
        <dbReference type="ARBA" id="ARBA00037937"/>
    </source>
</evidence>
<accession>A0ABZ1CMP2</accession>
<evidence type="ECO:0000313" key="9">
    <source>
        <dbReference type="EMBL" id="WRS40253.1"/>
    </source>
</evidence>
<dbReference type="InterPro" id="IPR052205">
    <property type="entry name" value="FliO/MopB"/>
</dbReference>
<feature type="transmembrane region" description="Helical" evidence="7">
    <location>
        <begin position="36"/>
        <end position="57"/>
    </location>
</feature>
<dbReference type="Proteomes" id="UP001334732">
    <property type="component" value="Chromosome"/>
</dbReference>
<keyword evidence="3 7" id="KW-1133">Transmembrane helix</keyword>
<dbReference type="Pfam" id="PF04347">
    <property type="entry name" value="FliO"/>
    <property type="match status" value="1"/>
</dbReference>
<name>A0ABZ1CMP2_9PROT</name>
<keyword evidence="9" id="KW-0969">Cilium</keyword>
<proteinExistence type="inferred from homology"/>
<comment type="similarity">
    <text evidence="6 7">Belongs to the FliO/MopB family.</text>
</comment>
<comment type="subcellular location">
    <subcellularLocation>
        <location evidence="7">Cell membrane</location>
    </subcellularLocation>
    <subcellularLocation>
        <location evidence="7">Bacterial flagellum basal body</location>
    </subcellularLocation>
</comment>
<keyword evidence="9" id="KW-0282">Flagellum</keyword>
<dbReference type="PANTHER" id="PTHR38766">
    <property type="entry name" value="FLAGELLAR PROTEIN FLIO"/>
    <property type="match status" value="1"/>
</dbReference>
<keyword evidence="2 7" id="KW-0812">Transmembrane</keyword>
<evidence type="ECO:0000256" key="4">
    <source>
        <dbReference type="ARBA" id="ARBA00023136"/>
    </source>
</evidence>
<evidence type="ECO:0000256" key="5">
    <source>
        <dbReference type="ARBA" id="ARBA00023143"/>
    </source>
</evidence>
<dbReference type="EMBL" id="CP141769">
    <property type="protein sequence ID" value="WRS40253.1"/>
    <property type="molecule type" value="Genomic_DNA"/>
</dbReference>
<reference evidence="9 10" key="1">
    <citation type="submission" date="2023-12" db="EMBL/GenBank/DDBJ databases">
        <title>Thiobacillus sedimentum sp. nov., a chemolithoautotrophic sulfur-oxidizing bacterium isolated from freshwater sediment.</title>
        <authorList>
            <person name="Luo J."/>
            <person name="Dai C."/>
        </authorList>
    </citation>
    <scope>NUCLEOTIDE SEQUENCE [LARGE SCALE GENOMIC DNA]</scope>
    <source>
        <strain evidence="9 10">SCUT-2</strain>
    </source>
</reference>
<protein>
    <recommendedName>
        <fullName evidence="7">Flagellar protein</fullName>
    </recommendedName>
</protein>
<gene>
    <name evidence="9" type="primary">fliO</name>
    <name evidence="9" type="ORF">VA613_05130</name>
</gene>
<evidence type="ECO:0000256" key="8">
    <source>
        <dbReference type="SAM" id="SignalP"/>
    </source>
</evidence>